<feature type="compositionally biased region" description="Basic and acidic residues" evidence="1">
    <location>
        <begin position="58"/>
        <end position="72"/>
    </location>
</feature>
<protein>
    <submittedName>
        <fullName evidence="2">Uncharacterized protein</fullName>
    </submittedName>
</protein>
<evidence type="ECO:0000256" key="1">
    <source>
        <dbReference type="SAM" id="MobiDB-lite"/>
    </source>
</evidence>
<gene>
    <name evidence="2" type="ORF">FHX42_002183</name>
</gene>
<evidence type="ECO:0000313" key="3">
    <source>
        <dbReference type="Proteomes" id="UP000569329"/>
    </source>
</evidence>
<dbReference type="Proteomes" id="UP000569329">
    <property type="component" value="Unassembled WGS sequence"/>
</dbReference>
<reference evidence="2 3" key="1">
    <citation type="submission" date="2020-07" db="EMBL/GenBank/DDBJ databases">
        <title>Sequencing the genomes of 1000 actinobacteria strains.</title>
        <authorList>
            <person name="Klenk H.-P."/>
        </authorList>
    </citation>
    <scope>NUCLEOTIDE SEQUENCE [LARGE SCALE GENOMIC DNA]</scope>
    <source>
        <strain evidence="2 3">DSM 45975</strain>
    </source>
</reference>
<organism evidence="2 3">
    <name type="scientific">Halosaccharopolyspora lacisalsi</name>
    <dbReference type="NCBI Taxonomy" id="1000566"/>
    <lineage>
        <taxon>Bacteria</taxon>
        <taxon>Bacillati</taxon>
        <taxon>Actinomycetota</taxon>
        <taxon>Actinomycetes</taxon>
        <taxon>Pseudonocardiales</taxon>
        <taxon>Pseudonocardiaceae</taxon>
        <taxon>Halosaccharopolyspora</taxon>
    </lineage>
</organism>
<accession>A0A839DX78</accession>
<evidence type="ECO:0000313" key="2">
    <source>
        <dbReference type="EMBL" id="MBA8824836.1"/>
    </source>
</evidence>
<proteinExistence type="predicted"/>
<keyword evidence="3" id="KW-1185">Reference proteome</keyword>
<dbReference type="AlphaFoldDB" id="A0A839DX78"/>
<dbReference type="EMBL" id="JACGWZ010000002">
    <property type="protein sequence ID" value="MBA8824836.1"/>
    <property type="molecule type" value="Genomic_DNA"/>
</dbReference>
<name>A0A839DX78_9PSEU</name>
<feature type="region of interest" description="Disordered" evidence="1">
    <location>
        <begin position="58"/>
        <end position="83"/>
    </location>
</feature>
<dbReference type="RefSeq" id="WP_182544032.1">
    <property type="nucleotide sequence ID" value="NZ_JACGWZ010000002.1"/>
</dbReference>
<comment type="caution">
    <text evidence="2">The sequence shown here is derived from an EMBL/GenBank/DDBJ whole genome shotgun (WGS) entry which is preliminary data.</text>
</comment>
<sequence>MSGYEARVARLMRLEIIALVNAVDDFEDGRYSAEQRGVLAGGLETLATALRERNVPVVESERVGPQRGEPVRRPGIVEGGRLS</sequence>